<reference evidence="1" key="1">
    <citation type="submission" date="2021-12" db="EMBL/GenBank/DDBJ databases">
        <authorList>
            <person name="Cha I.-T."/>
            <person name="Lee K.-E."/>
            <person name="Park S.-J."/>
        </authorList>
    </citation>
    <scope>NUCLEOTIDE SEQUENCE</scope>
    <source>
        <strain evidence="1">YSM-43</strain>
    </source>
</reference>
<reference evidence="1" key="2">
    <citation type="submission" date="2022-04" db="EMBL/GenBank/DDBJ databases">
        <title>Complete Genome Sequence of Flavobacterium sediminilitoris YSM-43, Isolated from a Tidal Sediment.</title>
        <authorList>
            <person name="Lee P.A."/>
        </authorList>
    </citation>
    <scope>NUCLEOTIDE SEQUENCE</scope>
    <source>
        <strain evidence="1">YSM-43</strain>
    </source>
</reference>
<dbReference type="PANTHER" id="PTHR12736">
    <property type="entry name" value="LANC-LIKE PROTEIN"/>
    <property type="match status" value="1"/>
</dbReference>
<name>A0ABY4HKS5_9FLAO</name>
<accession>A0ABY4HKS5</accession>
<organism evidence="1 2">
    <name type="scientific">Flavobacterium sediminilitoris</name>
    <dbReference type="NCBI Taxonomy" id="2024526"/>
    <lineage>
        <taxon>Bacteria</taxon>
        <taxon>Pseudomonadati</taxon>
        <taxon>Bacteroidota</taxon>
        <taxon>Flavobacteriia</taxon>
        <taxon>Flavobacteriales</taxon>
        <taxon>Flavobacteriaceae</taxon>
        <taxon>Flavobacterium</taxon>
    </lineage>
</organism>
<keyword evidence="2" id="KW-1185">Reference proteome</keyword>
<dbReference type="EMBL" id="CP090145">
    <property type="protein sequence ID" value="UOX32911.1"/>
    <property type="molecule type" value="Genomic_DNA"/>
</dbReference>
<dbReference type="Pfam" id="PF05147">
    <property type="entry name" value="LANC_like"/>
    <property type="match status" value="1"/>
</dbReference>
<dbReference type="SUPFAM" id="SSF158745">
    <property type="entry name" value="LanC-like"/>
    <property type="match status" value="1"/>
</dbReference>
<sequence>MKDILEEKTKTIIDSIVNHNYNNMSLLSGNTGSLFLLSYYAEYTKNDKYLEIVEEIIVDTYTKINNGIYHIDFSYSNGITGFLWAINNLLESGHIDIDFDEYFSETIPDIYNFMMYKIEQGNYDFLHGALGPANFLLDITDKFPDCIFYLKKFNSKLIEKGIYNKSNDTLHFISSVFKANNETEKVINLSLSHGMAAIMYYFIRCLQKKELYSDQLVKALRQIINFYKIHQNPSPNEMSYFPSWIKLESHIAFNSRLAWCYGDLGIGTELYKASEVLKDNELKEYALTILKHTTTRRDLKIESVVDGNFCHGSCGLVDVYRTIYKMTNEPIFLETANYWLEKTIDLAVHEDGYAGYKTYLGGKNIYENNLSLLEGASGVAIVFLATLMDKELSWKKSLML</sequence>
<dbReference type="RefSeq" id="WP_246915699.1">
    <property type="nucleotide sequence ID" value="NZ_CP090145.1"/>
</dbReference>
<dbReference type="PANTHER" id="PTHR12736:SF7">
    <property type="entry name" value="LANC-LIKE PROTEIN 3"/>
    <property type="match status" value="1"/>
</dbReference>
<dbReference type="Gene3D" id="1.50.10.20">
    <property type="match status" value="1"/>
</dbReference>
<evidence type="ECO:0000313" key="2">
    <source>
        <dbReference type="Proteomes" id="UP000830454"/>
    </source>
</evidence>
<dbReference type="SMART" id="SM01260">
    <property type="entry name" value="LANC_like"/>
    <property type="match status" value="1"/>
</dbReference>
<protein>
    <submittedName>
        <fullName evidence="1">Lanthionine synthetase C family protein</fullName>
    </submittedName>
</protein>
<dbReference type="PRINTS" id="PR01950">
    <property type="entry name" value="LANCSUPER"/>
</dbReference>
<dbReference type="InterPro" id="IPR033889">
    <property type="entry name" value="LanC"/>
</dbReference>
<dbReference type="PRINTS" id="PR01955">
    <property type="entry name" value="LANCFRANKIA"/>
</dbReference>
<proteinExistence type="predicted"/>
<dbReference type="Proteomes" id="UP000830454">
    <property type="component" value="Chromosome"/>
</dbReference>
<gene>
    <name evidence="1" type="ORF">LXD69_12795</name>
</gene>
<dbReference type="CDD" id="cd04793">
    <property type="entry name" value="LanC"/>
    <property type="match status" value="1"/>
</dbReference>
<dbReference type="InterPro" id="IPR007822">
    <property type="entry name" value="LANC-like"/>
</dbReference>
<evidence type="ECO:0000313" key="1">
    <source>
        <dbReference type="EMBL" id="UOX32911.1"/>
    </source>
</evidence>